<reference evidence="5" key="1">
    <citation type="journal article" date="2011" name="Nature">
        <title>Genome sequence and analysis of the tuber crop potato.</title>
        <authorList>
            <consortium name="The Potato Genome Sequencing Consortium"/>
        </authorList>
    </citation>
    <scope>NUCLEOTIDE SEQUENCE [LARGE SCALE GENOMIC DNA]</scope>
    <source>
        <strain evidence="5">cv. DM1-3 516 R44</strain>
    </source>
</reference>
<dbReference type="OMA" id="CTTRESA"/>
<dbReference type="CDD" id="cd21618">
    <property type="entry name" value="RRM_AtNSRA_like"/>
    <property type="match status" value="1"/>
</dbReference>
<keyword evidence="5" id="KW-1185">Reference proteome</keyword>
<dbReference type="PROSITE" id="PS50102">
    <property type="entry name" value="RRM"/>
    <property type="match status" value="1"/>
</dbReference>
<dbReference type="eggNOG" id="ENOG502QVUV">
    <property type="taxonomic scope" value="Eukaryota"/>
</dbReference>
<dbReference type="PANTHER" id="PTHR10501">
    <property type="entry name" value="U1 SMALL NUCLEAR RIBONUCLEOPROTEIN A/U2 SMALL NUCLEAR RIBONUCLEOPROTEIN B"/>
    <property type="match status" value="1"/>
</dbReference>
<dbReference type="HOGENOM" id="CLU_078642_1_1_1"/>
<evidence type="ECO:0000313" key="4">
    <source>
        <dbReference type="EnsemblPlants" id="PGSC0003DMT400039171"/>
    </source>
</evidence>
<organism evidence="4 5">
    <name type="scientific">Solanum tuberosum</name>
    <name type="common">Potato</name>
    <dbReference type="NCBI Taxonomy" id="4113"/>
    <lineage>
        <taxon>Eukaryota</taxon>
        <taxon>Viridiplantae</taxon>
        <taxon>Streptophyta</taxon>
        <taxon>Embryophyta</taxon>
        <taxon>Tracheophyta</taxon>
        <taxon>Spermatophyta</taxon>
        <taxon>Magnoliopsida</taxon>
        <taxon>eudicotyledons</taxon>
        <taxon>Gunneridae</taxon>
        <taxon>Pentapetalae</taxon>
        <taxon>asterids</taxon>
        <taxon>lamiids</taxon>
        <taxon>Solanales</taxon>
        <taxon>Solanaceae</taxon>
        <taxon>Solanoideae</taxon>
        <taxon>Solaneae</taxon>
        <taxon>Solanum</taxon>
    </lineage>
</organism>
<dbReference type="InterPro" id="IPR000504">
    <property type="entry name" value="RRM_dom"/>
</dbReference>
<dbReference type="Proteomes" id="UP000011115">
    <property type="component" value="Unassembled WGS sequence"/>
</dbReference>
<dbReference type="Pfam" id="PF00076">
    <property type="entry name" value="RRM_1"/>
    <property type="match status" value="1"/>
</dbReference>
<proteinExistence type="predicted"/>
<name>M1B7V5_SOLTU</name>
<dbReference type="SUPFAM" id="SSF54928">
    <property type="entry name" value="RNA-binding domain, RBD"/>
    <property type="match status" value="1"/>
</dbReference>
<feature type="domain" description="RRM" evidence="3">
    <location>
        <begin position="134"/>
        <end position="223"/>
    </location>
</feature>
<dbReference type="AlphaFoldDB" id="M1B7V5"/>
<accession>M1B7V5</accession>
<dbReference type="Gene3D" id="3.30.70.330">
    <property type="match status" value="1"/>
</dbReference>
<gene>
    <name evidence="4" type="primary">LOC102590773</name>
</gene>
<protein>
    <submittedName>
        <fullName evidence="4">Nucleic acid binding protein</fullName>
    </submittedName>
</protein>
<evidence type="ECO:0000313" key="5">
    <source>
        <dbReference type="Proteomes" id="UP000011115"/>
    </source>
</evidence>
<evidence type="ECO:0000256" key="2">
    <source>
        <dbReference type="PROSITE-ProRule" id="PRU00176"/>
    </source>
</evidence>
<reference evidence="4" key="2">
    <citation type="submission" date="2015-06" db="UniProtKB">
        <authorList>
            <consortium name="EnsemblPlants"/>
        </authorList>
    </citation>
    <scope>IDENTIFICATION</scope>
    <source>
        <strain evidence="4">DM1-3 516 R44</strain>
    </source>
</reference>
<keyword evidence="1 2" id="KW-0694">RNA-binding</keyword>
<dbReference type="GO" id="GO:0003729">
    <property type="term" value="F:mRNA binding"/>
    <property type="evidence" value="ECO:0000318"/>
    <property type="project" value="GO_Central"/>
</dbReference>
<dbReference type="InParanoid" id="M1B7V5"/>
<evidence type="ECO:0000256" key="1">
    <source>
        <dbReference type="ARBA" id="ARBA00022884"/>
    </source>
</evidence>
<dbReference type="Gramene" id="PGSC0003DMT400039171">
    <property type="protein sequence ID" value="PGSC0003DMT400039171"/>
    <property type="gene ID" value="PGSC0003DMG400015146"/>
</dbReference>
<sequence length="236" mass="25942">MADAYRKDTNGGQQVVASPDLTPLFVESPCSEYGIKSTLCLFKILSRKKRQFKISAYFLLKVPSSPEYPGYYDGDDERGMMRSTASIEASYEHYLRTGQILSHESMHSGIMGIEDVGMVGGRPEEATLPPNANCTLYVEGLPADCTRREVALFADIFRHFGGYKEVRLVPKPSIHAGANTLILCFVDFVSPLHAAAAMDTLQGYQFDLDEHDSGNLMLEFARNPGARSGGGNRGKC</sequence>
<dbReference type="EnsemblPlants" id="PGSC0003DMT400039171">
    <property type="protein sequence ID" value="PGSC0003DMT400039171"/>
    <property type="gene ID" value="PGSC0003DMG400015146"/>
</dbReference>
<dbReference type="InterPro" id="IPR012677">
    <property type="entry name" value="Nucleotide-bd_a/b_plait_sf"/>
</dbReference>
<dbReference type="PaxDb" id="4113-PGSC0003DMT400039171"/>
<dbReference type="InterPro" id="IPR035979">
    <property type="entry name" value="RBD_domain_sf"/>
</dbReference>
<evidence type="ECO:0000259" key="3">
    <source>
        <dbReference type="PROSITE" id="PS50102"/>
    </source>
</evidence>